<keyword evidence="6 11" id="KW-0067">ATP-binding</keyword>
<dbReference type="Gene3D" id="2.170.220.10">
    <property type="match status" value="1"/>
</dbReference>
<evidence type="ECO:0000256" key="6">
    <source>
        <dbReference type="ARBA" id="ARBA00022840"/>
    </source>
</evidence>
<dbReference type="GO" id="GO:0004825">
    <property type="term" value="F:methionine-tRNA ligase activity"/>
    <property type="evidence" value="ECO:0007669"/>
    <property type="project" value="UniProtKB-EC"/>
</dbReference>
<dbReference type="VEuPathDB" id="FungiDB:SCODWIG_03083"/>
<dbReference type="SUPFAM" id="SSF52374">
    <property type="entry name" value="Nucleotidylyl transferase"/>
    <property type="match status" value="1"/>
</dbReference>
<protein>
    <recommendedName>
        <fullName evidence="9">Methionine--tRNA ligase, mitochondrial</fullName>
        <ecNumber evidence="3">6.1.1.10</ecNumber>
    </recommendedName>
    <alternativeName>
        <fullName evidence="10">Methionyl-tRNA synthetase</fullName>
    </alternativeName>
</protein>
<dbReference type="PANTHER" id="PTHR43326">
    <property type="entry name" value="METHIONYL-TRNA SYNTHETASE"/>
    <property type="match status" value="1"/>
</dbReference>
<evidence type="ECO:0000256" key="10">
    <source>
        <dbReference type="ARBA" id="ARBA00030904"/>
    </source>
</evidence>
<dbReference type="Gene3D" id="3.40.50.620">
    <property type="entry name" value="HUPs"/>
    <property type="match status" value="1"/>
</dbReference>
<keyword evidence="5 11" id="KW-0547">Nucleotide-binding</keyword>
<dbReference type="PANTHER" id="PTHR43326:SF1">
    <property type="entry name" value="METHIONINE--TRNA LIGASE, MITOCHONDRIAL"/>
    <property type="match status" value="1"/>
</dbReference>
<sequence length="577" mass="66521">MKFTSALCSGGKKINFFHITTPIFYPNAKPHLGHLYTGLLSDVRGRWSKLNQVNTKFITGTDEHGLKIQNAALKAHVTPQKFVDNLCLEFKKLDSKGWIDYTRFIRTTDTDHIQNVIELWKKCFAKGFIYKGQHKGWYSISDETFYPESQVVEVLPNGKEIPLNKSEVFDQDNITNRSFINTESRNKVVYQSEINYFFKLSEFKCKLIDYIRFENPDFIKPEMRKEQILKELESSKELQDLSISRPAARLTWAIEVPNDPSQKIYVWFDALCNYITSIGSVQSLTKNEGDPINIKWWENTTHVIGKDIIKFHAIYWPAFLMAAGLPLPKQIYVHGHWLSNGVKMSKSLGNVVDPIAMIDYYGVDPVRWYILENSCLEADGDFIESQLWQTRELLVSKWGNLITRCCSPKFDLKRAVGKFSGNTDNNSSIFLELCSRYLEKDLAPTYTKLLNDLEVLPALMDNYITNFNMQQALKLLWSILNDTNTFIQTTEPWKCKDNQDKQDLIIYLAVEVSRILSILSQPVIPQLSAQFLDRIKVSPERRGLEYAALGKDDNYGVACNKKGAMPITRIPIREKHL</sequence>
<dbReference type="GO" id="GO:0006431">
    <property type="term" value="P:methionyl-tRNA aminoacylation"/>
    <property type="evidence" value="ECO:0007669"/>
    <property type="project" value="InterPro"/>
</dbReference>
<dbReference type="EC" id="6.1.1.10" evidence="3"/>
<reference evidence="15" key="1">
    <citation type="submission" date="2018-06" db="EMBL/GenBank/DDBJ databases">
        <authorList>
            <person name="Guldener U."/>
        </authorList>
    </citation>
    <scope>NUCLEOTIDE SEQUENCE [LARGE SCALE GENOMIC DNA]</scope>
    <source>
        <strain evidence="15">UTAD17</strain>
    </source>
</reference>
<accession>A0A376B9J6</accession>
<evidence type="ECO:0000256" key="11">
    <source>
        <dbReference type="RuleBase" id="RU363039"/>
    </source>
</evidence>
<dbReference type="InterPro" id="IPR015413">
    <property type="entry name" value="Methionyl/Leucyl_tRNA_Synth"/>
</dbReference>
<keyword evidence="15" id="KW-1185">Reference proteome</keyword>
<keyword evidence="7 11" id="KW-0648">Protein biosynthesis</keyword>
<dbReference type="PROSITE" id="PS00178">
    <property type="entry name" value="AA_TRNA_LIGASE_I"/>
    <property type="match status" value="1"/>
</dbReference>
<evidence type="ECO:0000256" key="9">
    <source>
        <dbReference type="ARBA" id="ARBA00026124"/>
    </source>
</evidence>
<dbReference type="CDD" id="cd00814">
    <property type="entry name" value="MetRS_core"/>
    <property type="match status" value="1"/>
</dbReference>
<dbReference type="FunFam" id="2.170.220.10:FF:000002">
    <property type="entry name" value="Methionine--tRNA ligase"/>
    <property type="match status" value="1"/>
</dbReference>
<dbReference type="Gene3D" id="1.10.730.10">
    <property type="entry name" value="Isoleucyl-tRNA Synthetase, Domain 1"/>
    <property type="match status" value="1"/>
</dbReference>
<gene>
    <name evidence="14" type="ORF">SCODWIG_03083</name>
</gene>
<dbReference type="GO" id="GO:0005737">
    <property type="term" value="C:cytoplasm"/>
    <property type="evidence" value="ECO:0007669"/>
    <property type="project" value="UniProtKB-SubCell"/>
</dbReference>
<comment type="subcellular location">
    <subcellularLocation>
        <location evidence="1">Cytoplasm</location>
    </subcellularLocation>
</comment>
<dbReference type="InterPro" id="IPR014729">
    <property type="entry name" value="Rossmann-like_a/b/a_fold"/>
</dbReference>
<dbReference type="InterPro" id="IPR023457">
    <property type="entry name" value="Met-tRNA_synth_2"/>
</dbReference>
<dbReference type="PRINTS" id="PR01041">
    <property type="entry name" value="TRNASYNTHMET"/>
</dbReference>
<dbReference type="EMBL" id="UFAJ01000652">
    <property type="protein sequence ID" value="SSD61322.1"/>
    <property type="molecule type" value="Genomic_DNA"/>
</dbReference>
<dbReference type="AlphaFoldDB" id="A0A376B9J6"/>
<keyword evidence="4 11" id="KW-0436">Ligase</keyword>
<dbReference type="SUPFAM" id="SSF47323">
    <property type="entry name" value="Anticodon-binding domain of a subclass of class I aminoacyl-tRNA synthetases"/>
    <property type="match status" value="1"/>
</dbReference>
<comment type="similarity">
    <text evidence="2 11">Belongs to the class-I aminoacyl-tRNA synthetase family.</text>
</comment>
<evidence type="ECO:0000313" key="15">
    <source>
        <dbReference type="Proteomes" id="UP000262825"/>
    </source>
</evidence>
<organism evidence="14 15">
    <name type="scientific">Saccharomycodes ludwigii</name>
    <dbReference type="NCBI Taxonomy" id="36035"/>
    <lineage>
        <taxon>Eukaryota</taxon>
        <taxon>Fungi</taxon>
        <taxon>Dikarya</taxon>
        <taxon>Ascomycota</taxon>
        <taxon>Saccharomycotina</taxon>
        <taxon>Saccharomycetes</taxon>
        <taxon>Saccharomycodales</taxon>
        <taxon>Saccharomycodaceae</taxon>
        <taxon>Saccharomycodes</taxon>
    </lineage>
</organism>
<dbReference type="NCBIfam" id="TIGR00398">
    <property type="entry name" value="metG"/>
    <property type="match status" value="1"/>
</dbReference>
<dbReference type="InterPro" id="IPR033911">
    <property type="entry name" value="MetRS_core"/>
</dbReference>
<evidence type="ECO:0000256" key="4">
    <source>
        <dbReference type="ARBA" id="ARBA00022598"/>
    </source>
</evidence>
<proteinExistence type="inferred from homology"/>
<dbReference type="Pfam" id="PF09334">
    <property type="entry name" value="tRNA-synt_1g"/>
    <property type="match status" value="1"/>
</dbReference>
<feature type="domain" description="Methionyl/Leucyl tRNA synthetase" evidence="12">
    <location>
        <begin position="18"/>
        <end position="405"/>
    </location>
</feature>
<dbReference type="Proteomes" id="UP000262825">
    <property type="component" value="Unassembled WGS sequence"/>
</dbReference>
<dbReference type="OrthoDB" id="24670at2759"/>
<evidence type="ECO:0000256" key="7">
    <source>
        <dbReference type="ARBA" id="ARBA00022917"/>
    </source>
</evidence>
<feature type="domain" description="Methionyl-tRNA synthetase anticodon-binding" evidence="13">
    <location>
        <begin position="445"/>
        <end position="538"/>
    </location>
</feature>
<dbReference type="InterPro" id="IPR014758">
    <property type="entry name" value="Met-tRNA_synth"/>
</dbReference>
<evidence type="ECO:0000256" key="3">
    <source>
        <dbReference type="ARBA" id="ARBA00012838"/>
    </source>
</evidence>
<name>A0A376B9J6_9ASCO</name>
<dbReference type="GO" id="GO:0005524">
    <property type="term" value="F:ATP binding"/>
    <property type="evidence" value="ECO:0007669"/>
    <property type="project" value="UniProtKB-KW"/>
</dbReference>
<evidence type="ECO:0000256" key="1">
    <source>
        <dbReference type="ARBA" id="ARBA00004496"/>
    </source>
</evidence>
<evidence type="ECO:0000256" key="2">
    <source>
        <dbReference type="ARBA" id="ARBA00005594"/>
    </source>
</evidence>
<evidence type="ECO:0000259" key="12">
    <source>
        <dbReference type="Pfam" id="PF09334"/>
    </source>
</evidence>
<dbReference type="Pfam" id="PF19303">
    <property type="entry name" value="Anticodon_3"/>
    <property type="match status" value="1"/>
</dbReference>
<evidence type="ECO:0000256" key="5">
    <source>
        <dbReference type="ARBA" id="ARBA00022741"/>
    </source>
</evidence>
<evidence type="ECO:0000256" key="8">
    <source>
        <dbReference type="ARBA" id="ARBA00023146"/>
    </source>
</evidence>
<evidence type="ECO:0000259" key="13">
    <source>
        <dbReference type="Pfam" id="PF19303"/>
    </source>
</evidence>
<keyword evidence="8 11" id="KW-0030">Aminoacyl-tRNA synthetase</keyword>
<dbReference type="InterPro" id="IPR009080">
    <property type="entry name" value="tRNAsynth_Ia_anticodon-bd"/>
</dbReference>
<dbReference type="InterPro" id="IPR001412">
    <property type="entry name" value="aa-tRNA-synth_I_CS"/>
</dbReference>
<dbReference type="InterPro" id="IPR041872">
    <property type="entry name" value="Anticodon_Met"/>
</dbReference>
<evidence type="ECO:0000313" key="14">
    <source>
        <dbReference type="EMBL" id="SSD61322.1"/>
    </source>
</evidence>